<dbReference type="SUPFAM" id="SSF101898">
    <property type="entry name" value="NHL repeat"/>
    <property type="match status" value="1"/>
</dbReference>
<dbReference type="OrthoDB" id="928769at2"/>
<proteinExistence type="predicted"/>
<dbReference type="Gene3D" id="2.120.10.30">
    <property type="entry name" value="TolB, C-terminal domain"/>
    <property type="match status" value="2"/>
</dbReference>
<protein>
    <recommendedName>
        <fullName evidence="4">ScyD/ScyE family protein</fullName>
    </recommendedName>
</protein>
<dbReference type="EMBL" id="RSCL01000013">
    <property type="protein sequence ID" value="RUT03385.1"/>
    <property type="molecule type" value="Genomic_DNA"/>
</dbReference>
<keyword evidence="1" id="KW-0732">Signal</keyword>
<sequence>MKLKHFTLTFLTLCVAGLAVPKTAQAASLSVLASGLDNPRGTAYGPDGSLYITETGRGGDGADGRCIPSPSAQYIPLCAGNTGSLIRITPDGQRQTVIDNLPSLALTPSGEQGAGPADIKFDAKGNAYLLMGVAGNPTSRDTVLGTPELGKLFKVDLNTKSLTSLADLALYETQNNTDGTDLISNPYSFEIMGDIAYVIDGGANTISKVGLDGSGIKQVVAFPVLQTDPSKLEFPSMPPAGEIPGGENIPGGGLPAPGTGVTAVQDFPITFQSVPTAITTAPDGTLTVAEYSYFPYPENEARIFSVDPNTLEIKQIADGFTQLTGVSYDAEGNLYALQHINTSEWKEILQGGVVVGDISGSLIKIGKDGTRETIWTGNGLEAASGITLAPDGSFIIANRARLADTGEIIRIDPKAPGDNKKVPEPASVLGLIAFSALATKFRKRKQQEELGEELLAKVETL</sequence>
<dbReference type="NCBIfam" id="NF033206">
    <property type="entry name" value="ScyE_fam"/>
    <property type="match status" value="1"/>
</dbReference>
<comment type="caution">
    <text evidence="2">The sequence shown here is derived from an EMBL/GenBank/DDBJ whole genome shotgun (WGS) entry which is preliminary data.</text>
</comment>
<gene>
    <name evidence="2" type="ORF">DSM106972_050240</name>
</gene>
<name>A0A3S1B249_9CYAN</name>
<dbReference type="InterPro" id="IPR011042">
    <property type="entry name" value="6-blade_b-propeller_TolB-like"/>
</dbReference>
<dbReference type="RefSeq" id="WP_127083363.1">
    <property type="nucleotide sequence ID" value="NZ_RSCL01000013.1"/>
</dbReference>
<accession>A0A3S1B249</accession>
<reference evidence="2" key="1">
    <citation type="submission" date="2018-12" db="EMBL/GenBank/DDBJ databases">
        <authorList>
            <person name="Will S."/>
            <person name="Neumann-Schaal M."/>
            <person name="Henke P."/>
        </authorList>
    </citation>
    <scope>NUCLEOTIDE SEQUENCE</scope>
    <source>
        <strain evidence="2">PCC 7102</strain>
    </source>
</reference>
<evidence type="ECO:0000313" key="2">
    <source>
        <dbReference type="EMBL" id="RUT03385.1"/>
    </source>
</evidence>
<evidence type="ECO:0000256" key="1">
    <source>
        <dbReference type="SAM" id="SignalP"/>
    </source>
</evidence>
<keyword evidence="3" id="KW-1185">Reference proteome</keyword>
<evidence type="ECO:0008006" key="4">
    <source>
        <dbReference type="Google" id="ProtNLM"/>
    </source>
</evidence>
<organism evidence="2 3">
    <name type="scientific">Dulcicalothrix desertica PCC 7102</name>
    <dbReference type="NCBI Taxonomy" id="232991"/>
    <lineage>
        <taxon>Bacteria</taxon>
        <taxon>Bacillati</taxon>
        <taxon>Cyanobacteriota</taxon>
        <taxon>Cyanophyceae</taxon>
        <taxon>Nostocales</taxon>
        <taxon>Calotrichaceae</taxon>
        <taxon>Dulcicalothrix</taxon>
    </lineage>
</organism>
<dbReference type="InterPro" id="IPR048031">
    <property type="entry name" value="ScyD/ScyE-like"/>
</dbReference>
<reference evidence="2" key="2">
    <citation type="journal article" date="2019" name="Genome Biol. Evol.">
        <title>Day and night: Metabolic profiles and evolutionary relationships of six axenic non-marine cyanobacteria.</title>
        <authorList>
            <person name="Will S.E."/>
            <person name="Henke P."/>
            <person name="Boedeker C."/>
            <person name="Huang S."/>
            <person name="Brinkmann H."/>
            <person name="Rohde M."/>
            <person name="Jarek M."/>
            <person name="Friedl T."/>
            <person name="Seufert S."/>
            <person name="Schumacher M."/>
            <person name="Overmann J."/>
            <person name="Neumann-Schaal M."/>
            <person name="Petersen J."/>
        </authorList>
    </citation>
    <scope>NUCLEOTIDE SEQUENCE [LARGE SCALE GENOMIC DNA]</scope>
    <source>
        <strain evidence="2">PCC 7102</strain>
    </source>
</reference>
<dbReference type="AlphaFoldDB" id="A0A3S1B249"/>
<dbReference type="Proteomes" id="UP000271624">
    <property type="component" value="Unassembled WGS sequence"/>
</dbReference>
<evidence type="ECO:0000313" key="3">
    <source>
        <dbReference type="Proteomes" id="UP000271624"/>
    </source>
</evidence>
<feature type="chain" id="PRO_5030082936" description="ScyD/ScyE family protein" evidence="1">
    <location>
        <begin position="27"/>
        <end position="461"/>
    </location>
</feature>
<feature type="signal peptide" evidence="1">
    <location>
        <begin position="1"/>
        <end position="26"/>
    </location>
</feature>